<proteinExistence type="inferred from homology"/>
<evidence type="ECO:0000256" key="5">
    <source>
        <dbReference type="ARBA" id="ARBA00022722"/>
    </source>
</evidence>
<dbReference type="Proteomes" id="UP001604277">
    <property type="component" value="Unassembled WGS sequence"/>
</dbReference>
<gene>
    <name evidence="13" type="ORF">Fot_07082</name>
</gene>
<keyword evidence="5" id="KW-0540">Nuclease</keyword>
<evidence type="ECO:0000256" key="11">
    <source>
        <dbReference type="ARBA" id="ARBA00023125"/>
    </source>
</evidence>
<keyword evidence="6" id="KW-0479">Metal-binding</keyword>
<evidence type="ECO:0000259" key="12">
    <source>
        <dbReference type="PROSITE" id="PS52020"/>
    </source>
</evidence>
<dbReference type="GO" id="GO:0003677">
    <property type="term" value="F:DNA binding"/>
    <property type="evidence" value="ECO:0007669"/>
    <property type="project" value="UniProtKB-KW"/>
</dbReference>
<keyword evidence="9" id="KW-0378">Hydrolase</keyword>
<keyword evidence="7" id="KW-0547">Nucleotide-binding</keyword>
<comment type="similarity">
    <text evidence="1">Belongs to the geminiviridae Rep protein family.</text>
</comment>
<dbReference type="GO" id="GO:0004519">
    <property type="term" value="F:endonuclease activity"/>
    <property type="evidence" value="ECO:0007669"/>
    <property type="project" value="UniProtKB-KW"/>
</dbReference>
<protein>
    <submittedName>
        <fullName evidence="13">Replication-associated protein</fullName>
    </submittedName>
</protein>
<reference evidence="14" key="1">
    <citation type="submission" date="2024-07" db="EMBL/GenBank/DDBJ databases">
        <title>Two chromosome-level genome assemblies of Korean endemic species Abeliophyllum distichum and Forsythia ovata (Oleaceae).</title>
        <authorList>
            <person name="Jang H."/>
        </authorList>
    </citation>
    <scope>NUCLEOTIDE SEQUENCE [LARGE SCALE GENOMIC DNA]</scope>
</reference>
<accession>A0ABD1WXP4</accession>
<dbReference type="Pfam" id="PF00799">
    <property type="entry name" value="Gemini_AL1"/>
    <property type="match status" value="1"/>
</dbReference>
<feature type="domain" description="CRESS-DNA virus Rep endonuclease" evidence="12">
    <location>
        <begin position="8"/>
        <end position="116"/>
    </location>
</feature>
<keyword evidence="3" id="KW-0548">Nucleotidyltransferase</keyword>
<dbReference type="InterPro" id="IPR001301">
    <property type="entry name" value="Gemini_AL1_CLV"/>
</dbReference>
<dbReference type="GO" id="GO:0046872">
    <property type="term" value="F:metal ion binding"/>
    <property type="evidence" value="ECO:0007669"/>
    <property type="project" value="UniProtKB-KW"/>
</dbReference>
<organism evidence="13 14">
    <name type="scientific">Forsythia ovata</name>
    <dbReference type="NCBI Taxonomy" id="205694"/>
    <lineage>
        <taxon>Eukaryota</taxon>
        <taxon>Viridiplantae</taxon>
        <taxon>Streptophyta</taxon>
        <taxon>Embryophyta</taxon>
        <taxon>Tracheophyta</taxon>
        <taxon>Spermatophyta</taxon>
        <taxon>Magnoliopsida</taxon>
        <taxon>eudicotyledons</taxon>
        <taxon>Gunneridae</taxon>
        <taxon>Pentapetalae</taxon>
        <taxon>asterids</taxon>
        <taxon>lamiids</taxon>
        <taxon>Lamiales</taxon>
        <taxon>Oleaceae</taxon>
        <taxon>Forsythieae</taxon>
        <taxon>Forsythia</taxon>
    </lineage>
</organism>
<comment type="caution">
    <text evidence="13">The sequence shown here is derived from an EMBL/GenBank/DDBJ whole genome shotgun (WGS) entry which is preliminary data.</text>
</comment>
<dbReference type="SUPFAM" id="SSF55464">
    <property type="entry name" value="Origin of replication-binding domain, RBD-like"/>
    <property type="match status" value="1"/>
</dbReference>
<evidence type="ECO:0000313" key="14">
    <source>
        <dbReference type="Proteomes" id="UP001604277"/>
    </source>
</evidence>
<keyword evidence="14" id="KW-1185">Reference proteome</keyword>
<sequence>MPPPRRFRVQSKNYFLTYPQCSITKEEVLSQLQALNTPTNKKFIRVCREQYDDGNYHLHVLIQFEGKYKCTNNIFFDLVSPTRSTHFHPNIQGAKSSSDVKSYIEKDGEFIDWGEFQIDGRSARGGQQVIAKVYAEALNASTKEAALQIIKEKYPKSFVLQFHNINSNLDKIFQTPPTPYISPYNSTSFTNIPDELQNWAVENVKDAAARPDRPISIVLEGPSRVGKTVWARSLGPHNYLSGYLDLNSKIYSNNAWYNVIDNVDPQYLKHWKEFIGAQKDWQSNCKYSNQFKLKVASHQSSCAIQERAPVIRIFWRIQRIRV</sequence>
<dbReference type="InterPro" id="IPR001191">
    <property type="entry name" value="Gemini_AL1_REP"/>
</dbReference>
<dbReference type="FunFam" id="3.40.1310.20:FF:000001">
    <property type="entry name" value="Replication-associated protein"/>
    <property type="match status" value="1"/>
</dbReference>
<dbReference type="EMBL" id="JBFOLJ010000002">
    <property type="protein sequence ID" value="KAL2553463.1"/>
    <property type="molecule type" value="Genomic_DNA"/>
</dbReference>
<evidence type="ECO:0000256" key="8">
    <source>
        <dbReference type="ARBA" id="ARBA00022759"/>
    </source>
</evidence>
<dbReference type="Pfam" id="PF08283">
    <property type="entry name" value="Gemini_AL1_M"/>
    <property type="match status" value="1"/>
</dbReference>
<dbReference type="InterPro" id="IPR022692">
    <property type="entry name" value="Gemini_AL1_REP_central"/>
</dbReference>
<dbReference type="PRINTS" id="PR00228">
    <property type="entry name" value="GEMCOATCLVL1"/>
</dbReference>
<keyword evidence="11" id="KW-0238">DNA-binding</keyword>
<evidence type="ECO:0000256" key="6">
    <source>
        <dbReference type="ARBA" id="ARBA00022723"/>
    </source>
</evidence>
<dbReference type="InterPro" id="IPR049912">
    <property type="entry name" value="CRESS_DNA_REP"/>
</dbReference>
<dbReference type="Gene3D" id="3.40.1310.20">
    <property type="match status" value="1"/>
</dbReference>
<dbReference type="PRINTS" id="PR00227">
    <property type="entry name" value="GEMCOATAL1"/>
</dbReference>
<keyword evidence="2" id="KW-0808">Transferase</keyword>
<evidence type="ECO:0000256" key="10">
    <source>
        <dbReference type="ARBA" id="ARBA00023124"/>
    </source>
</evidence>
<evidence type="ECO:0000256" key="9">
    <source>
        <dbReference type="ARBA" id="ARBA00022801"/>
    </source>
</evidence>
<keyword evidence="4" id="KW-0235">DNA replication</keyword>
<dbReference type="PROSITE" id="PS52020">
    <property type="entry name" value="CRESS_DNA_REP"/>
    <property type="match status" value="1"/>
</dbReference>
<dbReference type="GO" id="GO:0016779">
    <property type="term" value="F:nucleotidyltransferase activity"/>
    <property type="evidence" value="ECO:0007669"/>
    <property type="project" value="UniProtKB-KW"/>
</dbReference>
<evidence type="ECO:0000313" key="13">
    <source>
        <dbReference type="EMBL" id="KAL2553463.1"/>
    </source>
</evidence>
<dbReference type="AlphaFoldDB" id="A0ABD1WXP4"/>
<evidence type="ECO:0000256" key="7">
    <source>
        <dbReference type="ARBA" id="ARBA00022741"/>
    </source>
</evidence>
<keyword evidence="8" id="KW-0255">Endonuclease</keyword>
<evidence type="ECO:0000256" key="3">
    <source>
        <dbReference type="ARBA" id="ARBA00022695"/>
    </source>
</evidence>
<dbReference type="GO" id="GO:0000166">
    <property type="term" value="F:nucleotide binding"/>
    <property type="evidence" value="ECO:0007669"/>
    <property type="project" value="UniProtKB-KW"/>
</dbReference>
<evidence type="ECO:0000256" key="1">
    <source>
        <dbReference type="ARBA" id="ARBA00006240"/>
    </source>
</evidence>
<dbReference type="GO" id="GO:0016787">
    <property type="term" value="F:hydrolase activity"/>
    <property type="evidence" value="ECO:0007669"/>
    <property type="project" value="UniProtKB-KW"/>
</dbReference>
<evidence type="ECO:0000256" key="2">
    <source>
        <dbReference type="ARBA" id="ARBA00022679"/>
    </source>
</evidence>
<dbReference type="GO" id="GO:0006260">
    <property type="term" value="P:DNA replication"/>
    <property type="evidence" value="ECO:0007669"/>
    <property type="project" value="UniProtKB-KW"/>
</dbReference>
<evidence type="ECO:0000256" key="4">
    <source>
        <dbReference type="ARBA" id="ARBA00022705"/>
    </source>
</evidence>
<keyword evidence="10" id="KW-0190">Covalent protein-DNA linkage</keyword>
<name>A0ABD1WXP4_9LAMI</name>